<dbReference type="Pfam" id="PF00069">
    <property type="entry name" value="Pkinase"/>
    <property type="match status" value="1"/>
</dbReference>
<dbReference type="PANTHER" id="PTHR14604">
    <property type="entry name" value="WD40 REPEAT PF20"/>
    <property type="match status" value="1"/>
</dbReference>
<dbReference type="InterPro" id="IPR008271">
    <property type="entry name" value="Ser/Thr_kinase_AS"/>
</dbReference>
<name>A0ABT5EX66_9BACT</name>
<keyword evidence="10" id="KW-1185">Reference proteome</keyword>
<keyword evidence="1 5" id="KW-0853">WD repeat</keyword>
<comment type="caution">
    <text evidence="9">The sequence shown here is derived from an EMBL/GenBank/DDBJ whole genome shotgun (WGS) entry which is preliminary data.</text>
</comment>
<evidence type="ECO:0000313" key="9">
    <source>
        <dbReference type="EMBL" id="MDC0746417.1"/>
    </source>
</evidence>
<gene>
    <name evidence="9" type="ORF">POL67_34125</name>
</gene>
<dbReference type="SUPFAM" id="SSF69304">
    <property type="entry name" value="Tricorn protease N-terminal domain"/>
    <property type="match status" value="1"/>
</dbReference>
<keyword evidence="4 6" id="KW-0067">ATP-binding</keyword>
<dbReference type="PROSITE" id="PS50011">
    <property type="entry name" value="PROTEIN_KINASE_DOM"/>
    <property type="match status" value="1"/>
</dbReference>
<dbReference type="InterPro" id="IPR001680">
    <property type="entry name" value="WD40_rpt"/>
</dbReference>
<feature type="repeat" description="WD" evidence="5">
    <location>
        <begin position="1457"/>
        <end position="1489"/>
    </location>
</feature>
<dbReference type="SMART" id="SM00220">
    <property type="entry name" value="S_TKc"/>
    <property type="match status" value="1"/>
</dbReference>
<dbReference type="PANTHER" id="PTHR14604:SF4">
    <property type="entry name" value="F-BOX DOMAIN-CONTAINING PROTEIN"/>
    <property type="match status" value="1"/>
</dbReference>
<dbReference type="SMART" id="SM00320">
    <property type="entry name" value="WD40"/>
    <property type="match status" value="14"/>
</dbReference>
<dbReference type="PROSITE" id="PS00107">
    <property type="entry name" value="PROTEIN_KINASE_ATP"/>
    <property type="match status" value="1"/>
</dbReference>
<feature type="repeat" description="WD" evidence="5">
    <location>
        <begin position="1121"/>
        <end position="1154"/>
    </location>
</feature>
<dbReference type="SUPFAM" id="SSF50978">
    <property type="entry name" value="WD40 repeat-like"/>
    <property type="match status" value="2"/>
</dbReference>
<dbReference type="Pfam" id="PF00400">
    <property type="entry name" value="WD40"/>
    <property type="match status" value="13"/>
</dbReference>
<feature type="repeat" description="WD" evidence="5">
    <location>
        <begin position="1415"/>
        <end position="1447"/>
    </location>
</feature>
<protein>
    <submittedName>
        <fullName evidence="9">Protein kinase</fullName>
    </submittedName>
</protein>
<feature type="repeat" description="WD" evidence="5">
    <location>
        <begin position="924"/>
        <end position="943"/>
    </location>
</feature>
<dbReference type="InterPro" id="IPR017441">
    <property type="entry name" value="Protein_kinase_ATP_BS"/>
</dbReference>
<keyword evidence="3 6" id="KW-0547">Nucleotide-binding</keyword>
<feature type="repeat" description="WD" evidence="5">
    <location>
        <begin position="1247"/>
        <end position="1279"/>
    </location>
</feature>
<dbReference type="Gene3D" id="1.10.510.10">
    <property type="entry name" value="Transferase(Phosphotransferase) domain 1"/>
    <property type="match status" value="1"/>
</dbReference>
<feature type="repeat" description="WD" evidence="5">
    <location>
        <begin position="1331"/>
        <end position="1365"/>
    </location>
</feature>
<evidence type="ECO:0000256" key="4">
    <source>
        <dbReference type="ARBA" id="ARBA00022840"/>
    </source>
</evidence>
<feature type="repeat" description="WD" evidence="5">
    <location>
        <begin position="1079"/>
        <end position="1111"/>
    </location>
</feature>
<feature type="domain" description="Protein kinase" evidence="8">
    <location>
        <begin position="78"/>
        <end position="361"/>
    </location>
</feature>
<dbReference type="InterPro" id="IPR011009">
    <property type="entry name" value="Kinase-like_dom_sf"/>
</dbReference>
<feature type="repeat" description="WD" evidence="5">
    <location>
        <begin position="995"/>
        <end position="1027"/>
    </location>
</feature>
<dbReference type="EMBL" id="JAQNDO010000001">
    <property type="protein sequence ID" value="MDC0746417.1"/>
    <property type="molecule type" value="Genomic_DNA"/>
</dbReference>
<keyword evidence="9" id="KW-0808">Transferase</keyword>
<dbReference type="PROSITE" id="PS00678">
    <property type="entry name" value="WD_REPEATS_1"/>
    <property type="match status" value="2"/>
</dbReference>
<evidence type="ECO:0000313" key="10">
    <source>
        <dbReference type="Proteomes" id="UP001221411"/>
    </source>
</evidence>
<feature type="repeat" description="WD" evidence="5">
    <location>
        <begin position="1037"/>
        <end position="1069"/>
    </location>
</feature>
<accession>A0ABT5EX66</accession>
<evidence type="ECO:0000256" key="1">
    <source>
        <dbReference type="ARBA" id="ARBA00022574"/>
    </source>
</evidence>
<reference evidence="9 10" key="1">
    <citation type="submission" date="2022-11" db="EMBL/GenBank/DDBJ databases">
        <title>Minimal conservation of predation-associated metabolite biosynthetic gene clusters underscores biosynthetic potential of Myxococcota including descriptions for ten novel species: Archangium lansinium sp. nov., Myxococcus landrumus sp. nov., Nannocystis bai.</title>
        <authorList>
            <person name="Ahearne A."/>
            <person name="Stevens C."/>
            <person name="Dowd S."/>
        </authorList>
    </citation>
    <scope>NUCLEOTIDE SEQUENCE [LARGE SCALE GENOMIC DNA]</scope>
    <source>
        <strain evidence="9 10">RJM3</strain>
    </source>
</reference>
<dbReference type="SUPFAM" id="SSF56112">
    <property type="entry name" value="Protein kinase-like (PK-like)"/>
    <property type="match status" value="1"/>
</dbReference>
<keyword evidence="9" id="KW-0418">Kinase</keyword>
<keyword evidence="2" id="KW-0677">Repeat</keyword>
<dbReference type="PRINTS" id="PR00320">
    <property type="entry name" value="GPROTEINBRPT"/>
</dbReference>
<dbReference type="InterPro" id="IPR020472">
    <property type="entry name" value="WD40_PAC1"/>
</dbReference>
<evidence type="ECO:0000256" key="7">
    <source>
        <dbReference type="SAM" id="MobiDB-lite"/>
    </source>
</evidence>
<dbReference type="SUPFAM" id="SSF52540">
    <property type="entry name" value="P-loop containing nucleoside triphosphate hydrolases"/>
    <property type="match status" value="1"/>
</dbReference>
<evidence type="ECO:0000256" key="3">
    <source>
        <dbReference type="ARBA" id="ARBA00022741"/>
    </source>
</evidence>
<dbReference type="Gene3D" id="3.30.200.20">
    <property type="entry name" value="Phosphorylase Kinase, domain 1"/>
    <property type="match status" value="1"/>
</dbReference>
<sequence>MQNDERHPAPEQLESAARGDGLTLTADVDARATTTAERRPSTSGTTTVEPRAPSSGLRSSSSPPDRAPPQVGSTIKHYELLRKLGQGGMGTVFLARDTKLGRLVAIKLLLAYSGHRAQRLLAEAQATARCRHENIVVIHEVDEAFGYPYMVLEYIEGRTLRDHIEQQQKLLSAPESPLEVARTRTSPLVAAELLIPVVRALICAHRLGIVHRDLKPENIVLADAGPIKVLDFGIAKQHGAEEISMLAGFAEGRGSHGDGALSGTLPYMSPEQLRAEDIDPRSDLWAVGIMLCELLTGAHPLAPFAPGWLRRVMDLDTPMPRVDAERPAARALGDIIERCLKKRRTDRMGSAEQLLAELEGIAGNREALALIGDESPFTGLAAFQESDAPRFFGRDRDITVVRRRLRSQQMVVVAGTSGAGKSSFVRAGLIPAVKRLGDRREAFVVRPGPRPLEALAHLLAQMSDENPNELVAALRLEPGLLGARLRARCRHSGTRHWILLFVDQFEELYTLGAPPEERAAFVACLEGVADDASSPLRLVLAIRSDFLDRTAEDRRFSTEVSRGLVFLPPIGRDGLREALVRPVEAAGHRFEDEDMITSMLASFERTRSPLPLLQFMAGKLWDARDRERRLLTRESYDGLGGIAGALSAHADAVLATLPPHEQRLARAVFLRLVTLERTRAVMSLSELAEGDAGERSAIEHVIQHLASARLLLVEADGERAGTTVELCHEALIERWPKLRQWIEESAQDAQFRSELRAAAQQWEARGQADGLLWRDRAAREAQAWLSHRRAERGEAAPLGLGLREERYLLAVVALLERAERRRRQTTMGVLITLVAVASIVSYLALVAVREAERAQAEAVQARNANRMATARQVQFDPTTVLALVREIEPPRAPRGSSDLARWALDTGVAAVVLNGTGGFNHATFSPDGTLIAAASNDKTVRVWRADGKGEPRVFPLDVVGTCGTFSPDGKRLLIAAATPTVHVWNVDGTGQPIVLRGHTEVVISAAFRRDGKRIVTGSYDKTARVWNADGTGEPVVLRGSKSLLWSVDFSPDGQRVVAATEDGTTLVWNADGTGEPVVLSHDGNAVFGAAFSPDGRRIATACKDKLVRLWNADGTGEPTLLRGHTDWVWSAQWSPDGKRIVSASFDKTARIWNLGAAGEPLILRGHQDTVTHAEYSPDGKHVVTSSLDKTVRRWDLDDIRPPLTLRRHEEAVASVAYSPDGRSIVTASNDKTARIWSASSGEERAVLRGHDGWVNSAFYSPDGLRIVTASKDRTVRIWSADGTGEPVVLRTHQDEVSTAVYSPDGRSIVTTSFDTMVQIHRSDGTGEPRVLHGNDMPVICAAVSPDSRRIVSGGFDASLRVWDVDGTGEPIVLRGHQDVVKFVTFSPDGRQIASASDDSTVRLWKSDGAKEPIAVLDHGAMVNWVAYSADGRRIVTASNDKAVRIWNADGTGEPVVLYGPEVAVKAAVWTPDGKGITAGSLDGSVWSWSELRPVDRIDAPDLWAATAYCMPIERRMQLMDVPNEMARADRERCLSRVEQARATGDRWQ</sequence>
<feature type="repeat" description="WD" evidence="5">
    <location>
        <begin position="1289"/>
        <end position="1319"/>
    </location>
</feature>
<evidence type="ECO:0000256" key="2">
    <source>
        <dbReference type="ARBA" id="ARBA00022737"/>
    </source>
</evidence>
<feature type="compositionally biased region" description="Low complexity" evidence="7">
    <location>
        <begin position="22"/>
        <end position="35"/>
    </location>
</feature>
<feature type="region of interest" description="Disordered" evidence="7">
    <location>
        <begin position="1"/>
        <end position="71"/>
    </location>
</feature>
<dbReference type="Proteomes" id="UP001221411">
    <property type="component" value="Unassembled WGS sequence"/>
</dbReference>
<feature type="repeat" description="WD" evidence="5">
    <location>
        <begin position="1163"/>
        <end position="1204"/>
    </location>
</feature>
<dbReference type="CDD" id="cd00200">
    <property type="entry name" value="WD40"/>
    <property type="match status" value="1"/>
</dbReference>
<feature type="repeat" description="WD" evidence="5">
    <location>
        <begin position="1205"/>
        <end position="1246"/>
    </location>
</feature>
<organism evidence="9 10">
    <name type="scientific">Polyangium mundeleinium</name>
    <dbReference type="NCBI Taxonomy" id="2995306"/>
    <lineage>
        <taxon>Bacteria</taxon>
        <taxon>Pseudomonadati</taxon>
        <taxon>Myxococcota</taxon>
        <taxon>Polyangia</taxon>
        <taxon>Polyangiales</taxon>
        <taxon>Polyangiaceae</taxon>
        <taxon>Polyangium</taxon>
    </lineage>
</organism>
<dbReference type="InterPro" id="IPR027417">
    <property type="entry name" value="P-loop_NTPase"/>
</dbReference>
<dbReference type="InterPro" id="IPR036322">
    <property type="entry name" value="WD40_repeat_dom_sf"/>
</dbReference>
<dbReference type="PROSITE" id="PS50294">
    <property type="entry name" value="WD_REPEATS_REGION"/>
    <property type="match status" value="11"/>
</dbReference>
<dbReference type="GO" id="GO:0016301">
    <property type="term" value="F:kinase activity"/>
    <property type="evidence" value="ECO:0007669"/>
    <property type="project" value="UniProtKB-KW"/>
</dbReference>
<dbReference type="InterPro" id="IPR050995">
    <property type="entry name" value="WD-F-box_domain-protein"/>
</dbReference>
<dbReference type="Gene3D" id="3.40.50.300">
    <property type="entry name" value="P-loop containing nucleotide triphosphate hydrolases"/>
    <property type="match status" value="1"/>
</dbReference>
<feature type="repeat" description="WD" evidence="5">
    <location>
        <begin position="1373"/>
        <end position="1405"/>
    </location>
</feature>
<dbReference type="PROSITE" id="PS00108">
    <property type="entry name" value="PROTEIN_KINASE_ST"/>
    <property type="match status" value="1"/>
</dbReference>
<dbReference type="RefSeq" id="WP_271924799.1">
    <property type="nucleotide sequence ID" value="NZ_JAQNDO010000001.1"/>
</dbReference>
<evidence type="ECO:0000259" key="8">
    <source>
        <dbReference type="PROSITE" id="PS50011"/>
    </source>
</evidence>
<evidence type="ECO:0000256" key="5">
    <source>
        <dbReference type="PROSITE-ProRule" id="PRU00221"/>
    </source>
</evidence>
<dbReference type="CDD" id="cd14014">
    <property type="entry name" value="STKc_PknB_like"/>
    <property type="match status" value="1"/>
</dbReference>
<proteinExistence type="predicted"/>
<dbReference type="Pfam" id="PF20703">
    <property type="entry name" value="nSTAND1"/>
    <property type="match status" value="1"/>
</dbReference>
<feature type="compositionally biased region" description="Low complexity" evidence="7">
    <location>
        <begin position="50"/>
        <end position="64"/>
    </location>
</feature>
<dbReference type="InterPro" id="IPR015943">
    <property type="entry name" value="WD40/YVTN_repeat-like_dom_sf"/>
</dbReference>
<dbReference type="InterPro" id="IPR049052">
    <property type="entry name" value="nSTAND1"/>
</dbReference>
<dbReference type="InterPro" id="IPR019775">
    <property type="entry name" value="WD40_repeat_CS"/>
</dbReference>
<feature type="binding site" evidence="6">
    <location>
        <position position="107"/>
    </location>
    <ligand>
        <name>ATP</name>
        <dbReference type="ChEBI" id="CHEBI:30616"/>
    </ligand>
</feature>
<evidence type="ECO:0000256" key="6">
    <source>
        <dbReference type="PROSITE-ProRule" id="PRU10141"/>
    </source>
</evidence>
<dbReference type="PROSITE" id="PS50082">
    <property type="entry name" value="WD_REPEATS_2"/>
    <property type="match status" value="13"/>
</dbReference>
<dbReference type="Gene3D" id="2.130.10.10">
    <property type="entry name" value="YVTN repeat-like/Quinoprotein amine dehydrogenase"/>
    <property type="match status" value="6"/>
</dbReference>
<dbReference type="InterPro" id="IPR000719">
    <property type="entry name" value="Prot_kinase_dom"/>
</dbReference>